<accession>A0ABP6CU43</accession>
<dbReference type="Gene3D" id="3.30.1330.40">
    <property type="entry name" value="RutC-like"/>
    <property type="match status" value="1"/>
</dbReference>
<evidence type="ECO:0000313" key="3">
    <source>
        <dbReference type="Proteomes" id="UP001501509"/>
    </source>
</evidence>
<dbReference type="InterPro" id="IPR035959">
    <property type="entry name" value="RutC-like_sf"/>
</dbReference>
<keyword evidence="3" id="KW-1185">Reference proteome</keyword>
<proteinExistence type="predicted"/>
<comment type="caution">
    <text evidence="2">The sequence shown here is derived from an EMBL/GenBank/DDBJ whole genome shotgun (WGS) entry which is preliminary data.</text>
</comment>
<evidence type="ECO:0000259" key="1">
    <source>
        <dbReference type="Pfam" id="PF14588"/>
    </source>
</evidence>
<gene>
    <name evidence="2" type="ORF">GCM10010411_73580</name>
</gene>
<dbReference type="RefSeq" id="WP_344547109.1">
    <property type="nucleotide sequence ID" value="NZ_BAAATD010000012.1"/>
</dbReference>
<organism evidence="2 3">
    <name type="scientific">Actinomadura fulvescens</name>
    <dbReference type="NCBI Taxonomy" id="46160"/>
    <lineage>
        <taxon>Bacteria</taxon>
        <taxon>Bacillati</taxon>
        <taxon>Actinomycetota</taxon>
        <taxon>Actinomycetes</taxon>
        <taxon>Streptosporangiales</taxon>
        <taxon>Thermomonosporaceae</taxon>
        <taxon>Actinomadura</taxon>
    </lineage>
</organism>
<dbReference type="InterPro" id="IPR013813">
    <property type="entry name" value="Endoribo_LPSP/chorism_mut-like"/>
</dbReference>
<name>A0ABP6CU43_9ACTN</name>
<evidence type="ECO:0000313" key="2">
    <source>
        <dbReference type="EMBL" id="GAA2626003.1"/>
    </source>
</evidence>
<dbReference type="PANTHER" id="PTHR43760:SF1">
    <property type="entry name" value="ENDORIBONUCLEASE L-PSP_CHORISMATE MUTASE-LIKE DOMAIN-CONTAINING PROTEIN"/>
    <property type="match status" value="1"/>
</dbReference>
<dbReference type="CDD" id="cd02199">
    <property type="entry name" value="YjgF_YER057c_UK114_like_1"/>
    <property type="match status" value="1"/>
</dbReference>
<sequence>MSGIGKRLTDAGLALPEPMTPPPGLEFNFELVRISGQYAYLSGHGPYDGTHPLVQGTVGAELSVEQGYAAAGQAALSMLASLQQVLGDLDRVTNWLKADVSVNAVPGFAHTTLVANGFSDLILNLWGPAGRHARSAPGVAALPFNIPVVVDAVVEITG</sequence>
<dbReference type="Proteomes" id="UP001501509">
    <property type="component" value="Unassembled WGS sequence"/>
</dbReference>
<dbReference type="PANTHER" id="PTHR43760">
    <property type="entry name" value="ENDORIBONUCLEASE-RELATED"/>
    <property type="match status" value="1"/>
</dbReference>
<dbReference type="Pfam" id="PF14588">
    <property type="entry name" value="YjgF_endoribonc"/>
    <property type="match status" value="1"/>
</dbReference>
<protein>
    <submittedName>
        <fullName evidence="2">RidA family protein</fullName>
    </submittedName>
</protein>
<dbReference type="EMBL" id="BAAATD010000012">
    <property type="protein sequence ID" value="GAA2626003.1"/>
    <property type="molecule type" value="Genomic_DNA"/>
</dbReference>
<feature type="domain" description="Endoribonuclease L-PSP/chorismate mutase-like" evidence="1">
    <location>
        <begin position="7"/>
        <end position="150"/>
    </location>
</feature>
<dbReference type="SUPFAM" id="SSF55298">
    <property type="entry name" value="YjgF-like"/>
    <property type="match status" value="1"/>
</dbReference>
<reference evidence="3" key="1">
    <citation type="journal article" date="2019" name="Int. J. Syst. Evol. Microbiol.">
        <title>The Global Catalogue of Microorganisms (GCM) 10K type strain sequencing project: providing services to taxonomists for standard genome sequencing and annotation.</title>
        <authorList>
            <consortium name="The Broad Institute Genomics Platform"/>
            <consortium name="The Broad Institute Genome Sequencing Center for Infectious Disease"/>
            <person name="Wu L."/>
            <person name="Ma J."/>
        </authorList>
    </citation>
    <scope>NUCLEOTIDE SEQUENCE [LARGE SCALE GENOMIC DNA]</scope>
    <source>
        <strain evidence="3">JCM 6833</strain>
    </source>
</reference>